<dbReference type="GO" id="GO:0000220">
    <property type="term" value="C:vacuolar proton-transporting V-type ATPase, V0 domain"/>
    <property type="evidence" value="ECO:0007669"/>
    <property type="project" value="InterPro"/>
</dbReference>
<keyword evidence="8 9" id="KW-0472">Membrane</keyword>
<evidence type="ECO:0000256" key="3">
    <source>
        <dbReference type="ARBA" id="ARBA00022448"/>
    </source>
</evidence>
<feature type="transmembrane region" description="Helical" evidence="9">
    <location>
        <begin position="744"/>
        <end position="766"/>
    </location>
</feature>
<comment type="function">
    <text evidence="9">Essential component of the vacuolar proton pump (V-ATPase), a multimeric enzyme that catalyzes the translocation of protons across the membranes. Required for assembly and activity of the V-ATPase.</text>
</comment>
<proteinExistence type="inferred from homology"/>
<comment type="subcellular location">
    <subcellularLocation>
        <location evidence="1">Membrane</location>
        <topology evidence="1">Multi-pass membrane protein</topology>
    </subcellularLocation>
</comment>
<evidence type="ECO:0000256" key="4">
    <source>
        <dbReference type="ARBA" id="ARBA00022692"/>
    </source>
</evidence>
<comment type="similarity">
    <text evidence="2 9">Belongs to the V-ATPase 116 kDa subunit family.</text>
</comment>
<gene>
    <name evidence="11" type="ORF">ALAG00032_LOCUS3085</name>
</gene>
<dbReference type="PANTHER" id="PTHR11629:SF63">
    <property type="entry name" value="V-TYPE PROTON ATPASE SUBUNIT A"/>
    <property type="match status" value="1"/>
</dbReference>
<feature type="transmembrane region" description="Helical" evidence="9">
    <location>
        <begin position="460"/>
        <end position="480"/>
    </location>
</feature>
<dbReference type="PIRSF" id="PIRSF001293">
    <property type="entry name" value="ATP6V0A1"/>
    <property type="match status" value="1"/>
</dbReference>
<evidence type="ECO:0000256" key="8">
    <source>
        <dbReference type="ARBA" id="ARBA00023136"/>
    </source>
</evidence>
<keyword evidence="3 9" id="KW-0813">Transport</keyword>
<feature type="transmembrane region" description="Helical" evidence="9">
    <location>
        <begin position="623"/>
        <end position="646"/>
    </location>
</feature>
<dbReference type="AlphaFoldDB" id="A0A7S3JTU3"/>
<dbReference type="GO" id="GO:0007035">
    <property type="term" value="P:vacuolar acidification"/>
    <property type="evidence" value="ECO:0007669"/>
    <property type="project" value="TreeGrafter"/>
</dbReference>
<dbReference type="InterPro" id="IPR002490">
    <property type="entry name" value="V-ATPase_116kDa_su"/>
</dbReference>
<keyword evidence="7 9" id="KW-0406">Ion transport</keyword>
<protein>
    <recommendedName>
        <fullName evidence="9">V-type proton ATPase subunit a</fullName>
    </recommendedName>
</protein>
<keyword evidence="5 9" id="KW-0375">Hydrogen ion transport</keyword>
<dbReference type="PANTHER" id="PTHR11629">
    <property type="entry name" value="VACUOLAR PROTON ATPASES"/>
    <property type="match status" value="1"/>
</dbReference>
<evidence type="ECO:0000256" key="2">
    <source>
        <dbReference type="ARBA" id="ARBA00009904"/>
    </source>
</evidence>
<dbReference type="GO" id="GO:0046961">
    <property type="term" value="F:proton-transporting ATPase activity, rotational mechanism"/>
    <property type="evidence" value="ECO:0007669"/>
    <property type="project" value="InterPro"/>
</dbReference>
<keyword evidence="6 9" id="KW-1133">Transmembrane helix</keyword>
<evidence type="ECO:0000256" key="9">
    <source>
        <dbReference type="RuleBase" id="RU361189"/>
    </source>
</evidence>
<feature type="transmembrane region" description="Helical" evidence="9">
    <location>
        <begin position="868"/>
        <end position="892"/>
    </location>
</feature>
<keyword evidence="10" id="KW-0175">Coiled coil</keyword>
<feature type="coiled-coil region" evidence="10">
    <location>
        <begin position="107"/>
        <end position="134"/>
    </location>
</feature>
<accession>A0A7S3JTU3</accession>
<feature type="transmembrane region" description="Helical" evidence="9">
    <location>
        <begin position="492"/>
        <end position="514"/>
    </location>
</feature>
<organism evidence="11">
    <name type="scientific">Aureoumbra lagunensis</name>
    <dbReference type="NCBI Taxonomy" id="44058"/>
    <lineage>
        <taxon>Eukaryota</taxon>
        <taxon>Sar</taxon>
        <taxon>Stramenopiles</taxon>
        <taxon>Ochrophyta</taxon>
        <taxon>Pelagophyceae</taxon>
        <taxon>Pelagomonadales</taxon>
        <taxon>Aureoumbra</taxon>
    </lineage>
</organism>
<evidence type="ECO:0000256" key="5">
    <source>
        <dbReference type="ARBA" id="ARBA00022781"/>
    </source>
</evidence>
<evidence type="ECO:0000256" key="10">
    <source>
        <dbReference type="SAM" id="Coils"/>
    </source>
</evidence>
<evidence type="ECO:0000313" key="11">
    <source>
        <dbReference type="EMBL" id="CAE0362344.1"/>
    </source>
</evidence>
<name>A0A7S3JTU3_9STRA</name>
<evidence type="ECO:0000256" key="6">
    <source>
        <dbReference type="ARBA" id="ARBA00022989"/>
    </source>
</evidence>
<keyword evidence="4 9" id="KW-0812">Transmembrane</keyword>
<evidence type="ECO:0000256" key="7">
    <source>
        <dbReference type="ARBA" id="ARBA00023065"/>
    </source>
</evidence>
<dbReference type="EMBL" id="HBIJ01004352">
    <property type="protein sequence ID" value="CAE0362344.1"/>
    <property type="molecule type" value="Transcribed_RNA"/>
</dbReference>
<dbReference type="GO" id="GO:0051117">
    <property type="term" value="F:ATPase binding"/>
    <property type="evidence" value="ECO:0007669"/>
    <property type="project" value="TreeGrafter"/>
</dbReference>
<dbReference type="InterPro" id="IPR026028">
    <property type="entry name" value="V-type_ATPase_116kDa_su_euka"/>
</dbReference>
<dbReference type="Pfam" id="PF01496">
    <property type="entry name" value="V_ATPase_I"/>
    <property type="match status" value="1"/>
</dbReference>
<sequence>MGSWWRSRDMKYISIIVSEDAAHECVQQLGMQGQMQLTDLNPELTPFQRRYVSYIKRCEELERKLRYMQKEISGFGLKMEEGNESTIAESVAIKGGSGAPRTGGAILDAVEADLEKYEEQLLELNSYSKELTSRYNEKIEYQECLDKGKAFFDLYQQGGTGLLPTSGSYQHATSNPMRGDDGTQPLLDDDTVFLGSTGGNFGGHRTVETDMKFSSAVGVVSATEKLRFERMLFRSTRGNCLVRFTEVERPIADASSGTSERKLVFIIFYKSEVIASIVNRICSAFGARQYPVPDHTQPGDAERLDALRRETLSELADAREVLLKNLELRLALCSRLARRYNEWRKIVLEEKAVYHAMNLFKADVAGMLRGEGWVVADAEAEARVLLQRAHAAVDLPGAAMLAHVPKPWPRPPTYFETNAFTYAYQEFVDTYGVPRYKEINPSLFTAVTFPFLFGMMYGDVGHGTCIFLGGLFLCASYASFAKSKSTDEMMAGIYSARFMLTMMGFAAVYCGLVYNDCFSLALNLFNSGYEFPKAISDAKSPSDAASKIDSETNRTATIKTYYGDPSNVYAFGVDPAWHISDNELLFFNSMKMKTAVVIGIIQMTGGIFLKGCNALYFKEYDVFFLEFIPMIVFDLALFGYMVILIFTKWAIDWNERQARGTCFAPSTSSARHPCTSSDINCVLYDGTTPCNYDDELKDKCDLNFGGSSNGCSPPNLINQLINIALQPGVVDEPMYDGQASTQTILLVVAFLAVPVLLIGKPLYVYMTTQHNQHHALSTDNTQIEMQHHTDLENLNGNEHHDQHGDEEEEHNFTEVAIHQCIETIEFVLGMVSNTASYLRLWALSLAHSELAQVFWEKTMQSAINSNNAFAIFIAYGIFAAVTAAVLLAMDLLECFLHALRLHWVEFQSKFYKADGYKFAPFDLNKILVSQE</sequence>
<feature type="transmembrane region" description="Helical" evidence="9">
    <location>
        <begin position="595"/>
        <end position="617"/>
    </location>
</feature>
<evidence type="ECO:0000256" key="1">
    <source>
        <dbReference type="ARBA" id="ARBA00004141"/>
    </source>
</evidence>
<reference evidence="11" key="1">
    <citation type="submission" date="2021-01" db="EMBL/GenBank/DDBJ databases">
        <authorList>
            <person name="Corre E."/>
            <person name="Pelletier E."/>
            <person name="Niang G."/>
            <person name="Scheremetjew M."/>
            <person name="Finn R."/>
            <person name="Kale V."/>
            <person name="Holt S."/>
            <person name="Cochrane G."/>
            <person name="Meng A."/>
            <person name="Brown T."/>
            <person name="Cohen L."/>
        </authorList>
    </citation>
    <scope>NUCLEOTIDE SEQUENCE</scope>
    <source>
        <strain evidence="11">CCMP1510</strain>
    </source>
</reference>